<proteinExistence type="predicted"/>
<dbReference type="InterPro" id="IPR006311">
    <property type="entry name" value="TAT_signal"/>
</dbReference>
<dbReference type="PROSITE" id="PS51318">
    <property type="entry name" value="TAT"/>
    <property type="match status" value="1"/>
</dbReference>
<reference evidence="1 2" key="1">
    <citation type="journal article" date="2012" name="BMC Genomics">
        <title>The Caulobacter crescentus phage phiCbK: genomics of a canonical phage.</title>
        <authorList>
            <person name="Gill J.J."/>
            <person name="Berry J.D."/>
            <person name="Russell W.K."/>
            <person name="Lessor L."/>
            <person name="Escobar Garcia D.A."/>
            <person name="Hernandez D."/>
            <person name="Kane A."/>
            <person name="Keene J."/>
            <person name="Maddox M."/>
            <person name="Martin R."/>
            <person name="Mohan S."/>
            <person name="Thorn A.M."/>
            <person name="Russell D.H."/>
            <person name="Young R."/>
        </authorList>
    </citation>
    <scope>NUCLEOTIDE SEQUENCE [LARGE SCALE GENOMIC DNA]</scope>
</reference>
<sequence>MINRRVLLTAMGAAASMAAIGSVQEAAAAIAPMHDRVTAALADWTAEGNPARERSDFDPEVFSFMMQADLLVEQDWRFVYPNDPGPTYWMRREAIRRGQVALAYRISPQAGDMMQDFMAIKVVPPQNLGRPFRDSDFARLDAIAKTRKRVYLGPPVGGALPRTVLDQYQVRDGDWRWRAVLSAHLRPEWVGDTMMALVRTPMGQLNYRTEDRVLRW</sequence>
<dbReference type="KEGG" id="vg:13995366"/>
<accession>K4JWM3</accession>
<keyword evidence="2" id="KW-1185">Reference proteome</keyword>
<dbReference type="EMBL" id="JX100810">
    <property type="protein sequence ID" value="AFU88308.1"/>
    <property type="molecule type" value="Genomic_DNA"/>
</dbReference>
<organism evidence="1 2">
    <name type="scientific">Caulobacter phage CcrColossus</name>
    <dbReference type="NCBI Taxonomy" id="1211640"/>
    <lineage>
        <taxon>Viruses</taxon>
        <taxon>Duplodnaviria</taxon>
        <taxon>Heunggongvirae</taxon>
        <taxon>Uroviricota</taxon>
        <taxon>Caudoviricetes</taxon>
        <taxon>Jeanschmidtviridae</taxon>
        <taxon>Colossusvirus</taxon>
        <taxon>Colossusvirus colossus</taxon>
    </lineage>
</organism>
<dbReference type="Proteomes" id="UP000000463">
    <property type="component" value="Segment"/>
</dbReference>
<evidence type="ECO:0000313" key="1">
    <source>
        <dbReference type="EMBL" id="AFU88308.1"/>
    </source>
</evidence>
<protein>
    <submittedName>
        <fullName evidence="1">Uncharacterized protein</fullName>
    </submittedName>
</protein>
<evidence type="ECO:0000313" key="2">
    <source>
        <dbReference type="Proteomes" id="UP000000463"/>
    </source>
</evidence>
<dbReference type="RefSeq" id="YP_006988672.1">
    <property type="nucleotide sequence ID" value="NC_019406.1"/>
</dbReference>
<name>K4JWM3_9CAUD</name>
<gene>
    <name evidence="1" type="ORF">CcrColossus_gp438</name>
</gene>
<dbReference type="GeneID" id="13995366"/>